<evidence type="ECO:0000313" key="8">
    <source>
        <dbReference type="Proteomes" id="UP001228113"/>
    </source>
</evidence>
<accession>A0AA48GYS4</accession>
<feature type="transmembrane region" description="Helical" evidence="5">
    <location>
        <begin position="289"/>
        <end position="312"/>
    </location>
</feature>
<dbReference type="GO" id="GO:0016020">
    <property type="term" value="C:membrane"/>
    <property type="evidence" value="ECO:0007669"/>
    <property type="project" value="UniProtKB-SubCell"/>
</dbReference>
<dbReference type="AlphaFoldDB" id="A0AA48GYS4"/>
<evidence type="ECO:0000256" key="3">
    <source>
        <dbReference type="ARBA" id="ARBA00022989"/>
    </source>
</evidence>
<feature type="domain" description="ABC-2 type transporter transmembrane" evidence="6">
    <location>
        <begin position="19"/>
        <end position="392"/>
    </location>
</feature>
<keyword evidence="3 5" id="KW-1133">Transmembrane helix</keyword>
<keyword evidence="2 5" id="KW-0812">Transmembrane</keyword>
<evidence type="ECO:0000313" key="7">
    <source>
        <dbReference type="EMBL" id="BDU76890.1"/>
    </source>
</evidence>
<feature type="transmembrane region" description="Helical" evidence="5">
    <location>
        <begin position="187"/>
        <end position="209"/>
    </location>
</feature>
<comment type="subcellular location">
    <subcellularLocation>
        <location evidence="1">Membrane</location>
        <topology evidence="1">Multi-pass membrane protein</topology>
    </subcellularLocation>
</comment>
<evidence type="ECO:0000256" key="2">
    <source>
        <dbReference type="ARBA" id="ARBA00022692"/>
    </source>
</evidence>
<dbReference type="GO" id="GO:0140359">
    <property type="term" value="F:ABC-type transporter activity"/>
    <property type="evidence" value="ECO:0007669"/>
    <property type="project" value="InterPro"/>
</dbReference>
<feature type="transmembrane region" description="Helical" evidence="5">
    <location>
        <begin position="22"/>
        <end position="41"/>
    </location>
</feature>
<dbReference type="PANTHER" id="PTHR43471">
    <property type="entry name" value="ABC TRANSPORTER PERMEASE"/>
    <property type="match status" value="1"/>
</dbReference>
<protein>
    <submittedName>
        <fullName evidence="7">Sodium ABC transporter permease</fullName>
    </submittedName>
</protein>
<evidence type="ECO:0000259" key="6">
    <source>
        <dbReference type="Pfam" id="PF12698"/>
    </source>
</evidence>
<keyword evidence="8" id="KW-1185">Reference proteome</keyword>
<dbReference type="KEGG" id="msea:METESE_18480"/>
<evidence type="ECO:0000256" key="1">
    <source>
        <dbReference type="ARBA" id="ARBA00004141"/>
    </source>
</evidence>
<name>A0AA48GYS4_9BACT</name>
<dbReference type="EMBL" id="AP027081">
    <property type="protein sequence ID" value="BDU76890.1"/>
    <property type="molecule type" value="Genomic_DNA"/>
</dbReference>
<dbReference type="RefSeq" id="WP_243330937.1">
    <property type="nucleotide sequence ID" value="NZ_AP027081.1"/>
</dbReference>
<evidence type="ECO:0000256" key="4">
    <source>
        <dbReference type="ARBA" id="ARBA00023136"/>
    </source>
</evidence>
<dbReference type="InterPro" id="IPR013525">
    <property type="entry name" value="ABC2_TM"/>
</dbReference>
<organism evidence="7 8">
    <name type="scientific">Mesoterricola sediminis</name>
    <dbReference type="NCBI Taxonomy" id="2927980"/>
    <lineage>
        <taxon>Bacteria</taxon>
        <taxon>Pseudomonadati</taxon>
        <taxon>Acidobacteriota</taxon>
        <taxon>Holophagae</taxon>
        <taxon>Holophagales</taxon>
        <taxon>Holophagaceae</taxon>
        <taxon>Mesoterricola</taxon>
    </lineage>
</organism>
<reference evidence="7" key="1">
    <citation type="journal article" date="2023" name="Int. J. Syst. Evol. Microbiol.">
        <title>Mesoterricola silvestris gen. nov., sp. nov., Mesoterricola sediminis sp. nov., Geothrix oryzae sp. nov., Geothrix edaphica sp. nov., Geothrix rubra sp. nov., and Geothrix limicola sp. nov., six novel members of Acidobacteriota isolated from soils.</title>
        <authorList>
            <person name="Itoh H."/>
            <person name="Sugisawa Y."/>
            <person name="Mise K."/>
            <person name="Xu Z."/>
            <person name="Kuniyasu M."/>
            <person name="Ushijima N."/>
            <person name="Kawano K."/>
            <person name="Kobayashi E."/>
            <person name="Shiratori Y."/>
            <person name="Masuda Y."/>
            <person name="Senoo K."/>
        </authorList>
    </citation>
    <scope>NUCLEOTIDE SEQUENCE</scope>
    <source>
        <strain evidence="7">W786</strain>
    </source>
</reference>
<feature type="transmembrane region" description="Helical" evidence="5">
    <location>
        <begin position="374"/>
        <end position="391"/>
    </location>
</feature>
<dbReference type="Proteomes" id="UP001228113">
    <property type="component" value="Chromosome"/>
</dbReference>
<sequence>MRGALLIVKKEFLELSKDRKTLFFTFLMPLILYPLLFTMMGRLGKSDEAKRASQPSRVWVAQASPAVTALLAKDPASFTLAPRPEGDVRQALRDQKLELILEPDPQAAEKEARSETWSVKAVYDRSDDSSRLAVDRLKKALAAHDKTLVQARLKALGASPQLAEPTKVDTEDAGGKERAIGKMLGSFLPYILMIMMYAGAMQHGIYATAGEKERGTLLSLLSTSIPRSQIIIGKLLYVFSIGLIVALINLLSMAFSVARAMGEAVAQGAPAAGGAAMPGLAALASPSVILLSFLLVVPLGLFFANFIILGGIQARNTVEAGTALTPGVFVVVVLGVFSMAPGIEKMPILPYVPVLNVSLAIRKLFSQQANAAEYLIALVMTLGLACLMTWLSTRMLKRESAIFKV</sequence>
<feature type="transmembrane region" description="Helical" evidence="5">
    <location>
        <begin position="324"/>
        <end position="343"/>
    </location>
</feature>
<dbReference type="PANTHER" id="PTHR43471:SF3">
    <property type="entry name" value="ABC TRANSPORTER PERMEASE PROTEIN NATB"/>
    <property type="match status" value="1"/>
</dbReference>
<keyword evidence="4 5" id="KW-0472">Membrane</keyword>
<feature type="transmembrane region" description="Helical" evidence="5">
    <location>
        <begin position="229"/>
        <end position="252"/>
    </location>
</feature>
<gene>
    <name evidence="7" type="ORF">METESE_18480</name>
</gene>
<dbReference type="Pfam" id="PF12698">
    <property type="entry name" value="ABC2_membrane_3"/>
    <property type="match status" value="1"/>
</dbReference>
<proteinExistence type="predicted"/>
<evidence type="ECO:0000256" key="5">
    <source>
        <dbReference type="SAM" id="Phobius"/>
    </source>
</evidence>